<dbReference type="Gene3D" id="3.10.50.10">
    <property type="match status" value="1"/>
</dbReference>
<dbReference type="GO" id="GO:0005975">
    <property type="term" value="P:carbohydrate metabolic process"/>
    <property type="evidence" value="ECO:0007669"/>
    <property type="project" value="InterPro"/>
</dbReference>
<dbReference type="OrthoDB" id="73875at2759"/>
<dbReference type="SUPFAM" id="SSF57016">
    <property type="entry name" value="Plant lectins/antimicrobial peptides"/>
    <property type="match status" value="5"/>
</dbReference>
<dbReference type="eggNOG" id="KOG2806">
    <property type="taxonomic scope" value="Eukaryota"/>
</dbReference>
<dbReference type="HOGENOM" id="CLU_329831_0_0_1"/>
<feature type="disulfide bond" evidence="4">
    <location>
        <begin position="158"/>
        <end position="172"/>
    </location>
</feature>
<accession>S3CUP2</accession>
<protein>
    <recommendedName>
        <fullName evidence="2">chitinase</fullName>
        <ecNumber evidence="2">3.2.1.14</ecNumber>
    </recommendedName>
</protein>
<dbReference type="PANTHER" id="PTHR11177">
    <property type="entry name" value="CHITINASE"/>
    <property type="match status" value="1"/>
</dbReference>
<feature type="domain" description="Chitin-binding type-1" evidence="6">
    <location>
        <begin position="654"/>
        <end position="700"/>
    </location>
</feature>
<dbReference type="RefSeq" id="XP_008082804.1">
    <property type="nucleotide sequence ID" value="XM_008084613.1"/>
</dbReference>
<evidence type="ECO:0000259" key="7">
    <source>
        <dbReference type="PROSITE" id="PS51910"/>
    </source>
</evidence>
<dbReference type="Proteomes" id="UP000016922">
    <property type="component" value="Unassembled WGS sequence"/>
</dbReference>
<evidence type="ECO:0000256" key="5">
    <source>
        <dbReference type="SAM" id="SignalP"/>
    </source>
</evidence>
<dbReference type="InterPro" id="IPR050314">
    <property type="entry name" value="Glycosyl_Hydrlase_18"/>
</dbReference>
<feature type="chain" id="PRO_5004519163" description="chitinase" evidence="5">
    <location>
        <begin position="23"/>
        <end position="870"/>
    </location>
</feature>
<dbReference type="SMART" id="SM00270">
    <property type="entry name" value="ChtBD1"/>
    <property type="match status" value="5"/>
</dbReference>
<dbReference type="STRING" id="1116229.S3CUP2"/>
<keyword evidence="9" id="KW-1185">Reference proteome</keyword>
<comment type="similarity">
    <text evidence="1">Belongs to the glycosyl hydrolase 18 family. Chitinase class V subfamily.</text>
</comment>
<dbReference type="PANTHER" id="PTHR11177:SF333">
    <property type="entry name" value="CHITINASE"/>
    <property type="match status" value="1"/>
</dbReference>
<feature type="disulfide bond" evidence="4">
    <location>
        <begin position="723"/>
        <end position="738"/>
    </location>
</feature>
<dbReference type="PROSITE" id="PS00026">
    <property type="entry name" value="CHIT_BIND_I_1"/>
    <property type="match status" value="1"/>
</dbReference>
<keyword evidence="8" id="KW-0378">Hydrolase</keyword>
<dbReference type="GO" id="GO:0008843">
    <property type="term" value="F:endochitinase activity"/>
    <property type="evidence" value="ECO:0007669"/>
    <property type="project" value="UniProtKB-EC"/>
</dbReference>
<feature type="domain" description="Chitin-binding type-1" evidence="6">
    <location>
        <begin position="720"/>
        <end position="766"/>
    </location>
</feature>
<dbReference type="PROSITE" id="PS51910">
    <property type="entry name" value="GH18_2"/>
    <property type="match status" value="1"/>
</dbReference>
<dbReference type="InterPro" id="IPR029070">
    <property type="entry name" value="Chitinase_insertion_sf"/>
</dbReference>
<dbReference type="InterPro" id="IPR018371">
    <property type="entry name" value="Chitin-binding_1_CS"/>
</dbReference>
<evidence type="ECO:0000313" key="8">
    <source>
        <dbReference type="EMBL" id="EPE30127.1"/>
    </source>
</evidence>
<feature type="domain" description="Chitin-binding type-1" evidence="6">
    <location>
        <begin position="139"/>
        <end position="199"/>
    </location>
</feature>
<evidence type="ECO:0000313" key="9">
    <source>
        <dbReference type="Proteomes" id="UP000016922"/>
    </source>
</evidence>
<dbReference type="Gene3D" id="3.20.20.80">
    <property type="entry name" value="Glycosidases"/>
    <property type="match status" value="1"/>
</dbReference>
<comment type="caution">
    <text evidence="4">Lacks conserved residue(s) required for the propagation of feature annotation.</text>
</comment>
<feature type="disulfide bond" evidence="4">
    <location>
        <begin position="657"/>
        <end position="672"/>
    </location>
</feature>
<keyword evidence="8" id="KW-0326">Glycosidase</keyword>
<proteinExistence type="inferred from homology"/>
<dbReference type="InterPro" id="IPR011583">
    <property type="entry name" value="Chitinase_II/V-like_cat"/>
</dbReference>
<sequence>MYPTSSILFLTTLITLPSHAFSIPSPSSQFNDSASSIIVQQNLALAPPIPILEIGYQHIIGQIGENMTIAGNRSFSNDQQHPGISRFTSLREKVTPAECGPQKACVDGSCCNSEGKCGFTPYNCNNTASTTCISNCDAHAQCGVDSLDGAQKCPLNICCSYFGYCGTTDLFCTGVPSPPSAAKPSVSLPCQPGFGSCQVPAQPTCDRRKHTASKGRKVAYWQSGNVQRRGCDKVWPCQIDTTALTHLIFAFLFIDPKTFQVTPVDSRVDIPLYREFTGLKNHKLQTWIAVGGSGLNDPNTPTYTTFSDMASTPENRAAFITSIIAFMEQYGFQGVDLDWETPTLAYRGGRPVDFVNIVQLTKEMRAAFGTKYGISIAVPTDFYGLSTFDLIAMQPYLEFFNFMAYDIHGPWEATSLGSKALPQASILDIQDRIVPLWFDGIDPSKVNLGLPYYGRGYALSDTSCTDPGCPYSGPTNAGACTNSPGILSLKEIQDLIKQKNLVPILIPDQMQKEVTFDGNQWIAYDDAETMAMKEIWANEHCLGGTVAWSMDFIAGNGNPGPASAPAAPPALPFNPNLPVTASVDGSCGGQLSCLGTSFGQCCSSHGFCGSTSAYCSISGGCQTNFGLCGDNVPLVPIPSSTSTPLPSATRVSVDGSCGRDTTCQNSPFGNCCSSHGYCGSTDDYCSTTSGCQVAFGSCNGVVSPHIPAPLPPAPLKTSIDGSCGNDVTCSNSVFGNCCSKNNYCGSSSDYCAMENGCQTAFGGCGVQPPPLTISIDGSCGNGVTCVGSVFGNCCSKNNYCGASGDYCDSANCQSAFGTCSTAAIAVPPPAPTPEVKISVDGSCGEKVTCKGSVYGDVSTLPRLVPSKLLS</sequence>
<dbReference type="Gene3D" id="3.30.60.10">
    <property type="entry name" value="Endochitinase-like"/>
    <property type="match status" value="5"/>
</dbReference>
<dbReference type="CDD" id="cd00035">
    <property type="entry name" value="ChtBD1"/>
    <property type="match status" value="1"/>
</dbReference>
<dbReference type="InterPro" id="IPR001002">
    <property type="entry name" value="Chitin-bd_1"/>
</dbReference>
<dbReference type="InterPro" id="IPR017853">
    <property type="entry name" value="GH"/>
</dbReference>
<reference evidence="8 9" key="1">
    <citation type="journal article" date="2013" name="BMC Genomics">
        <title>Genomics-driven discovery of the pneumocandin biosynthetic gene cluster in the fungus Glarea lozoyensis.</title>
        <authorList>
            <person name="Chen L."/>
            <person name="Yue Q."/>
            <person name="Zhang X."/>
            <person name="Xiang M."/>
            <person name="Wang C."/>
            <person name="Li S."/>
            <person name="Che Y."/>
            <person name="Ortiz-Lopez F.J."/>
            <person name="Bills G.F."/>
            <person name="Liu X."/>
            <person name="An Z."/>
        </authorList>
    </citation>
    <scope>NUCLEOTIDE SEQUENCE [LARGE SCALE GENOMIC DNA]</scope>
    <source>
        <strain evidence="9">ATCC 20868 / MF5171</strain>
    </source>
</reference>
<dbReference type="CDD" id="cd11618">
    <property type="entry name" value="ChtBD1_1"/>
    <property type="match status" value="4"/>
</dbReference>
<keyword evidence="3 4" id="KW-0147">Chitin-binding</keyword>
<dbReference type="Pfam" id="PF00187">
    <property type="entry name" value="Chitin_bind_1"/>
    <property type="match status" value="1"/>
</dbReference>
<dbReference type="GeneID" id="19471890"/>
<feature type="domain" description="GH18" evidence="7">
    <location>
        <begin position="215"/>
        <end position="590"/>
    </location>
</feature>
<name>S3CUP2_GLAL2</name>
<keyword evidence="5" id="KW-0732">Signal</keyword>
<feature type="disulfide bond" evidence="4">
    <location>
        <begin position="587"/>
        <end position="602"/>
    </location>
</feature>
<feature type="disulfide bond" evidence="4">
    <location>
        <begin position="671"/>
        <end position="685"/>
    </location>
</feature>
<dbReference type="AlphaFoldDB" id="S3CUP2"/>
<evidence type="ECO:0000259" key="6">
    <source>
        <dbReference type="PROSITE" id="PS50941"/>
    </source>
</evidence>
<feature type="disulfide bond" evidence="4">
    <location>
        <begin position="737"/>
        <end position="751"/>
    </location>
</feature>
<dbReference type="PROSITE" id="PS50941">
    <property type="entry name" value="CHIT_BIND_I_2"/>
    <property type="match status" value="5"/>
</dbReference>
<dbReference type="InterPro" id="IPR036861">
    <property type="entry name" value="Endochitinase-like_sf"/>
</dbReference>
<dbReference type="SUPFAM" id="SSF54556">
    <property type="entry name" value="Chitinase insertion domain"/>
    <property type="match status" value="1"/>
</dbReference>
<keyword evidence="4" id="KW-1015">Disulfide bond</keyword>
<feature type="disulfide bond" evidence="4">
    <location>
        <begin position="779"/>
        <end position="794"/>
    </location>
</feature>
<feature type="disulfide bond" evidence="4">
    <location>
        <begin position="793"/>
        <end position="807"/>
    </location>
</feature>
<dbReference type="SUPFAM" id="SSF51445">
    <property type="entry name" value="(Trans)glycosidases"/>
    <property type="match status" value="1"/>
</dbReference>
<feature type="signal peptide" evidence="5">
    <location>
        <begin position="1"/>
        <end position="22"/>
    </location>
</feature>
<dbReference type="InterPro" id="IPR001223">
    <property type="entry name" value="Glyco_hydro18_cat"/>
</dbReference>
<organism evidence="8 9">
    <name type="scientific">Glarea lozoyensis (strain ATCC 20868 / MF5171)</name>
    <dbReference type="NCBI Taxonomy" id="1116229"/>
    <lineage>
        <taxon>Eukaryota</taxon>
        <taxon>Fungi</taxon>
        <taxon>Dikarya</taxon>
        <taxon>Ascomycota</taxon>
        <taxon>Pezizomycotina</taxon>
        <taxon>Leotiomycetes</taxon>
        <taxon>Helotiales</taxon>
        <taxon>Helotiaceae</taxon>
        <taxon>Glarea</taxon>
    </lineage>
</organism>
<feature type="disulfide bond" evidence="4">
    <location>
        <begin position="601"/>
        <end position="615"/>
    </location>
</feature>
<evidence type="ECO:0000256" key="4">
    <source>
        <dbReference type="PROSITE-ProRule" id="PRU00261"/>
    </source>
</evidence>
<gene>
    <name evidence="8" type="ORF">GLAREA_12850</name>
</gene>
<dbReference type="Pfam" id="PF00704">
    <property type="entry name" value="Glyco_hydro_18"/>
    <property type="match status" value="1"/>
</dbReference>
<dbReference type="GO" id="GO:0008061">
    <property type="term" value="F:chitin binding"/>
    <property type="evidence" value="ECO:0007669"/>
    <property type="project" value="UniProtKB-UniRule"/>
</dbReference>
<feature type="domain" description="Chitin-binding type-1" evidence="6">
    <location>
        <begin position="776"/>
        <end position="821"/>
    </location>
</feature>
<dbReference type="EC" id="3.2.1.14" evidence="2"/>
<dbReference type="EMBL" id="KE145365">
    <property type="protein sequence ID" value="EPE30127.1"/>
    <property type="molecule type" value="Genomic_DNA"/>
</dbReference>
<feature type="domain" description="Chitin-binding type-1" evidence="6">
    <location>
        <begin position="584"/>
        <end position="630"/>
    </location>
</feature>
<dbReference type="SMART" id="SM00636">
    <property type="entry name" value="Glyco_18"/>
    <property type="match status" value="1"/>
</dbReference>
<evidence type="ECO:0000256" key="3">
    <source>
        <dbReference type="ARBA" id="ARBA00022669"/>
    </source>
</evidence>
<feature type="disulfide bond" evidence="4">
    <location>
        <begin position="153"/>
        <end position="165"/>
    </location>
</feature>
<evidence type="ECO:0000256" key="2">
    <source>
        <dbReference type="ARBA" id="ARBA00012729"/>
    </source>
</evidence>
<dbReference type="KEGG" id="glz:GLAREA_12850"/>
<evidence type="ECO:0000256" key="1">
    <source>
        <dbReference type="ARBA" id="ARBA00008682"/>
    </source>
</evidence>